<proteinExistence type="predicted"/>
<comment type="caution">
    <text evidence="1">The sequence shown here is derived from an EMBL/GenBank/DDBJ whole genome shotgun (WGS) entry which is preliminary data.</text>
</comment>
<protein>
    <submittedName>
        <fullName evidence="1">Uncharacterized protein</fullName>
    </submittedName>
</protein>
<evidence type="ECO:0000313" key="2">
    <source>
        <dbReference type="Proteomes" id="UP000240739"/>
    </source>
</evidence>
<keyword evidence="2" id="KW-1185">Reference proteome</keyword>
<dbReference type="AlphaFoldDB" id="A0A2T4UI14"/>
<organism evidence="1 2">
    <name type="scientific">Paraconexibacter algicola</name>
    <dbReference type="NCBI Taxonomy" id="2133960"/>
    <lineage>
        <taxon>Bacteria</taxon>
        <taxon>Bacillati</taxon>
        <taxon>Actinomycetota</taxon>
        <taxon>Thermoleophilia</taxon>
        <taxon>Solirubrobacterales</taxon>
        <taxon>Paraconexibacteraceae</taxon>
        <taxon>Paraconexibacter</taxon>
    </lineage>
</organism>
<gene>
    <name evidence="1" type="ORF">C7Y72_04045</name>
</gene>
<reference evidence="1 2" key="1">
    <citation type="submission" date="2018-03" db="EMBL/GenBank/DDBJ databases">
        <title>Aquarubrobacter algicola gen. nov., sp. nov., a novel actinobacterium isolated from shallow eutrophic lake during the end of cyanobacterial harmful algal blooms.</title>
        <authorList>
            <person name="Chun S.J."/>
        </authorList>
    </citation>
    <scope>NUCLEOTIDE SEQUENCE [LARGE SCALE GENOMIC DNA]</scope>
    <source>
        <strain evidence="1 2">Seoho-28</strain>
    </source>
</reference>
<dbReference type="EMBL" id="PYYB01000001">
    <property type="protein sequence ID" value="PTL58881.1"/>
    <property type="molecule type" value="Genomic_DNA"/>
</dbReference>
<dbReference type="Proteomes" id="UP000240739">
    <property type="component" value="Unassembled WGS sequence"/>
</dbReference>
<name>A0A2T4UI14_9ACTN</name>
<sequence>MPFAHGACSGTAGPHSFRSAFATWSLCELQLVAGVRWLAGTTSRLACCSAAITTRARPYSSPAILAPSTNFRSQAMAACGSRWSP</sequence>
<accession>A0A2T4UI14</accession>
<evidence type="ECO:0000313" key="1">
    <source>
        <dbReference type="EMBL" id="PTL58881.1"/>
    </source>
</evidence>